<keyword evidence="5" id="KW-0411">Iron-sulfur</keyword>
<evidence type="ECO:0000256" key="2">
    <source>
        <dbReference type="ARBA" id="ARBA00022691"/>
    </source>
</evidence>
<name>A0A0A6NZC5_9GAMM</name>
<dbReference type="AlphaFoldDB" id="A0A0A6NZC5"/>
<dbReference type="InterPro" id="IPR058240">
    <property type="entry name" value="rSAM_sf"/>
</dbReference>
<comment type="cofactor">
    <cofactor evidence="1">
        <name>[4Fe-4S] cluster</name>
        <dbReference type="ChEBI" id="CHEBI:49883"/>
    </cofactor>
</comment>
<dbReference type="InterPro" id="IPR023404">
    <property type="entry name" value="rSAM_horseshoe"/>
</dbReference>
<dbReference type="Gene3D" id="3.80.30.20">
    <property type="entry name" value="tm_1862 like domain"/>
    <property type="match status" value="1"/>
</dbReference>
<dbReference type="GO" id="GO:0051536">
    <property type="term" value="F:iron-sulfur cluster binding"/>
    <property type="evidence" value="ECO:0007669"/>
    <property type="project" value="UniProtKB-KW"/>
</dbReference>
<dbReference type="SFLD" id="SFLDS00029">
    <property type="entry name" value="Radical_SAM"/>
    <property type="match status" value="1"/>
</dbReference>
<keyword evidence="4" id="KW-0408">Iron</keyword>
<accession>A0A0A6NZC5</accession>
<evidence type="ECO:0000256" key="3">
    <source>
        <dbReference type="ARBA" id="ARBA00022723"/>
    </source>
</evidence>
<sequence>MTSSNVRKPRIALIELPSVILIDQNGKNWAFHSNNWPLVSKQALIPQLQAGGFDVELVNLKAGNEEEVYGQISWNNGTLFKLLKGNKIKDIDPEAYDAWGITVNLTVEREAACMAVKHLASKGKPVVVGGSDALAVPEPYFRAGATAIVQDKSGAANWAILDYVLGKTPREDLTGVLLNTGKQYPLRRPPMNLQEWPVPSVDVIKKCLGTDFSVEGLRLKNSSLSPNSAIFPDIGCDRKCNFCQTPNYSLGYKKMSIERIYEWTRASKEAGAKSMSIWSDQFLARTLWPDGREEIMEIMRGLQLIGMPYTWGNGLELRKATRGRGFKNSDMTPDEELIQLLWGWDGENGCAHAYIPAERPFVNCDDYSKLMPWQEHCELIRAIVHTGTPSISYGVIIGLPDDDDKGLSILEEAIMKLCSDLMEINPNLAIAITPFAIAPLPGTPLEVDIRQSGLLRFDDPTVLGSLWTSTANTKYMDYTQISDWIIRLNKIGNSKLGLTPNLT</sequence>
<dbReference type="PANTHER" id="PTHR43409">
    <property type="entry name" value="ANAEROBIC MAGNESIUM-PROTOPORPHYRIN IX MONOMETHYL ESTER CYCLASE-RELATED"/>
    <property type="match status" value="1"/>
</dbReference>
<evidence type="ECO:0000256" key="1">
    <source>
        <dbReference type="ARBA" id="ARBA00001966"/>
    </source>
</evidence>
<evidence type="ECO:0000313" key="7">
    <source>
        <dbReference type="Proteomes" id="UP000076962"/>
    </source>
</evidence>
<organism evidence="6 7">
    <name type="scientific">Candidatus Thiomargarita nelsonii</name>
    <dbReference type="NCBI Taxonomy" id="1003181"/>
    <lineage>
        <taxon>Bacteria</taxon>
        <taxon>Pseudomonadati</taxon>
        <taxon>Pseudomonadota</taxon>
        <taxon>Gammaproteobacteria</taxon>
        <taxon>Thiotrichales</taxon>
        <taxon>Thiotrichaceae</taxon>
        <taxon>Thiomargarita</taxon>
    </lineage>
</organism>
<keyword evidence="2" id="KW-0949">S-adenosyl-L-methionine</keyword>
<keyword evidence="3" id="KW-0479">Metal-binding</keyword>
<dbReference type="Proteomes" id="UP000076962">
    <property type="component" value="Unassembled WGS sequence"/>
</dbReference>
<evidence type="ECO:0000313" key="6">
    <source>
        <dbReference type="EMBL" id="OAD22689.1"/>
    </source>
</evidence>
<keyword evidence="7" id="KW-1185">Reference proteome</keyword>
<dbReference type="PANTHER" id="PTHR43409:SF7">
    <property type="entry name" value="BLL1977 PROTEIN"/>
    <property type="match status" value="1"/>
</dbReference>
<proteinExistence type="predicted"/>
<dbReference type="InterPro" id="IPR051198">
    <property type="entry name" value="BchE-like"/>
</dbReference>
<dbReference type="GO" id="GO:0003824">
    <property type="term" value="F:catalytic activity"/>
    <property type="evidence" value="ECO:0007669"/>
    <property type="project" value="InterPro"/>
</dbReference>
<evidence type="ECO:0000256" key="4">
    <source>
        <dbReference type="ARBA" id="ARBA00023004"/>
    </source>
</evidence>
<comment type="caution">
    <text evidence="6">The sequence shown here is derived from an EMBL/GenBank/DDBJ whole genome shotgun (WGS) entry which is preliminary data.</text>
</comment>
<evidence type="ECO:0000256" key="5">
    <source>
        <dbReference type="ARBA" id="ARBA00023014"/>
    </source>
</evidence>
<gene>
    <name evidence="6" type="ORF">THIOM_001496</name>
</gene>
<dbReference type="SUPFAM" id="SSF102114">
    <property type="entry name" value="Radical SAM enzymes"/>
    <property type="match status" value="1"/>
</dbReference>
<protein>
    <submittedName>
        <fullName evidence="6">Radical SAM domain protein</fullName>
    </submittedName>
</protein>
<dbReference type="SFLD" id="SFLDG01082">
    <property type="entry name" value="B12-binding_domain_containing"/>
    <property type="match status" value="1"/>
</dbReference>
<dbReference type="EMBL" id="LUTY01000792">
    <property type="protein sequence ID" value="OAD22689.1"/>
    <property type="molecule type" value="Genomic_DNA"/>
</dbReference>
<dbReference type="InterPro" id="IPR007197">
    <property type="entry name" value="rSAM"/>
</dbReference>
<dbReference type="PATRIC" id="fig|1003181.4.peg.2060"/>
<reference evidence="6 7" key="1">
    <citation type="submission" date="2016-05" db="EMBL/GenBank/DDBJ databases">
        <title>Single-cell genome of chain-forming Candidatus Thiomargarita nelsonii and comparison to other large sulfur-oxidizing bacteria.</title>
        <authorList>
            <person name="Winkel M."/>
            <person name="Salman V."/>
            <person name="Woyke T."/>
            <person name="Schulz-Vogt H."/>
            <person name="Richter M."/>
            <person name="Flood B."/>
            <person name="Bailey J."/>
            <person name="Amann R."/>
            <person name="Mussmann M."/>
        </authorList>
    </citation>
    <scope>NUCLEOTIDE SEQUENCE [LARGE SCALE GENOMIC DNA]</scope>
    <source>
        <strain evidence="6 7">THI036</strain>
    </source>
</reference>
<dbReference type="GO" id="GO:0046872">
    <property type="term" value="F:metal ion binding"/>
    <property type="evidence" value="ECO:0007669"/>
    <property type="project" value="UniProtKB-KW"/>
</dbReference>